<comment type="caution">
    <text evidence="4">The sequence shown here is derived from an EMBL/GenBank/DDBJ whole genome shotgun (WGS) entry which is preliminary data.</text>
</comment>
<dbReference type="Gene3D" id="2.10.60.10">
    <property type="entry name" value="CD59"/>
    <property type="match status" value="2"/>
</dbReference>
<dbReference type="SUPFAM" id="SSF57302">
    <property type="entry name" value="Snake toxin-like"/>
    <property type="match status" value="2"/>
</dbReference>
<evidence type="ECO:0000256" key="3">
    <source>
        <dbReference type="SAM" id="SignalP"/>
    </source>
</evidence>
<dbReference type="AlphaFoldDB" id="A0AAV6Z3E3"/>
<proteinExistence type="predicted"/>
<dbReference type="PANTHER" id="PTHR20914:SF25">
    <property type="entry name" value="PHOSPHOLIPASE A2 INHIBITOR AND LY6_PLAUR DOMAIN-CONTAINING PROTEIN"/>
    <property type="match status" value="1"/>
</dbReference>
<dbReference type="EMBL" id="WNYA01003176">
    <property type="protein sequence ID" value="KAG8543577.1"/>
    <property type="molecule type" value="Genomic_DNA"/>
</dbReference>
<evidence type="ECO:0000256" key="1">
    <source>
        <dbReference type="ARBA" id="ARBA00004613"/>
    </source>
</evidence>
<evidence type="ECO:0000313" key="4">
    <source>
        <dbReference type="EMBL" id="KAG8543577.1"/>
    </source>
</evidence>
<protein>
    <recommendedName>
        <fullName evidence="6">Phospholipase A2 inhibitor and Ly6/PLAUR domain-containing protein-like</fullName>
    </recommendedName>
</protein>
<evidence type="ECO:0008006" key="6">
    <source>
        <dbReference type="Google" id="ProtNLM"/>
    </source>
</evidence>
<feature type="chain" id="PRO_5043641800" description="Phospholipase A2 inhibitor and Ly6/PLAUR domain-containing protein-like" evidence="3">
    <location>
        <begin position="21"/>
        <end position="212"/>
    </location>
</feature>
<reference evidence="4" key="1">
    <citation type="thesis" date="2020" institute="ProQuest LLC" country="789 East Eisenhower Parkway, Ann Arbor, MI, USA">
        <title>Comparative Genomics and Chromosome Evolution.</title>
        <authorList>
            <person name="Mudd A.B."/>
        </authorList>
    </citation>
    <scope>NUCLEOTIDE SEQUENCE</scope>
    <source>
        <strain evidence="4">237g6f4</strain>
        <tissue evidence="4">Blood</tissue>
    </source>
</reference>
<dbReference type="InterPro" id="IPR045860">
    <property type="entry name" value="Snake_toxin-like_sf"/>
</dbReference>
<keyword evidence="2" id="KW-0964">Secreted</keyword>
<accession>A0AAV6Z3E3</accession>
<evidence type="ECO:0000256" key="2">
    <source>
        <dbReference type="ARBA" id="ARBA00022525"/>
    </source>
</evidence>
<dbReference type="CDD" id="cd23572">
    <property type="entry name" value="TFP_LU_ECD_PINLYP_rpt2"/>
    <property type="match status" value="1"/>
</dbReference>
<feature type="signal peptide" evidence="3">
    <location>
        <begin position="1"/>
        <end position="20"/>
    </location>
</feature>
<dbReference type="Proteomes" id="UP000824782">
    <property type="component" value="Unassembled WGS sequence"/>
</dbReference>
<keyword evidence="3" id="KW-0732">Signal</keyword>
<name>A0AAV6Z3E3_ENGPU</name>
<dbReference type="PANTHER" id="PTHR20914">
    <property type="entry name" value="LY6/PLAUR DOMAIN-CONTAINING PROTEIN 8"/>
    <property type="match status" value="1"/>
</dbReference>
<comment type="subcellular location">
    <subcellularLocation>
        <location evidence="1">Secreted</location>
    </subcellularLocation>
</comment>
<dbReference type="InterPro" id="IPR050918">
    <property type="entry name" value="CNF-like_PLA2_Inhibitor"/>
</dbReference>
<organism evidence="4 5">
    <name type="scientific">Engystomops pustulosus</name>
    <name type="common">Tungara frog</name>
    <name type="synonym">Physalaemus pustulosus</name>
    <dbReference type="NCBI Taxonomy" id="76066"/>
    <lineage>
        <taxon>Eukaryota</taxon>
        <taxon>Metazoa</taxon>
        <taxon>Chordata</taxon>
        <taxon>Craniata</taxon>
        <taxon>Vertebrata</taxon>
        <taxon>Euteleostomi</taxon>
        <taxon>Amphibia</taxon>
        <taxon>Batrachia</taxon>
        <taxon>Anura</taxon>
        <taxon>Neobatrachia</taxon>
        <taxon>Hyloidea</taxon>
        <taxon>Leptodactylidae</taxon>
        <taxon>Leiuperinae</taxon>
        <taxon>Engystomops</taxon>
    </lineage>
</organism>
<dbReference type="GO" id="GO:0005576">
    <property type="term" value="C:extracellular region"/>
    <property type="evidence" value="ECO:0007669"/>
    <property type="project" value="UniProtKB-SubCell"/>
</dbReference>
<keyword evidence="5" id="KW-1185">Reference proteome</keyword>
<gene>
    <name evidence="4" type="ORF">GDO81_024269</name>
</gene>
<evidence type="ECO:0000313" key="5">
    <source>
        <dbReference type="Proteomes" id="UP000824782"/>
    </source>
</evidence>
<sequence length="212" mass="22711">MTSMIVILSLHAALIVTGYGLSCTQCTSMTSPCSGERRTCPSDTLCGSSYSETVINGEKVTSFHRSCFTSFQCDIKTTITGKQEISRISNTCCRSDNCTPAVPELLPLTPEANGMVCPSCISVGSTWCKILDTTQCTGDEKMCIAQTTQRGSFKVAFRGCATKTLCDKGDNSETIGGVTTKTNLTCFNGGMSVQKVVLTPAIVCLVFLKFFF</sequence>